<organism evidence="2 3">
    <name type="scientific">Vineibacter terrae</name>
    <dbReference type="NCBI Taxonomy" id="2586908"/>
    <lineage>
        <taxon>Bacteria</taxon>
        <taxon>Pseudomonadati</taxon>
        <taxon>Pseudomonadota</taxon>
        <taxon>Alphaproteobacteria</taxon>
        <taxon>Hyphomicrobiales</taxon>
        <taxon>Vineibacter</taxon>
    </lineage>
</organism>
<dbReference type="Gene3D" id="3.30.1540.10">
    <property type="entry name" value="formyl-coa transferase, domain 3"/>
    <property type="match status" value="1"/>
</dbReference>
<proteinExistence type="predicted"/>
<evidence type="ECO:0000256" key="1">
    <source>
        <dbReference type="ARBA" id="ARBA00022679"/>
    </source>
</evidence>
<accession>A0A5C8PWY3</accession>
<dbReference type="SUPFAM" id="SSF89796">
    <property type="entry name" value="CoA-transferase family III (CaiB/BaiF)"/>
    <property type="match status" value="1"/>
</dbReference>
<dbReference type="InterPro" id="IPR023606">
    <property type="entry name" value="CoA-Trfase_III_dom_1_sf"/>
</dbReference>
<dbReference type="AlphaFoldDB" id="A0A5C8PWY3"/>
<dbReference type="Gene3D" id="3.40.50.10540">
    <property type="entry name" value="Crotonobetainyl-coa:carnitine coa-transferase, domain 1"/>
    <property type="match status" value="1"/>
</dbReference>
<sequence length="427" mass="45900">MTEALKKRDYAAGATGPLTGLRVMDLSRLVAGNTLTQMLGDYGAEVIKVEPPEGDTLRAWRVEGVETNWKIFARNKKSLAVDFRKAPVRDLLLKLLPSCAVFVESFRPGTLEKMGLAPDTLLAANPRLVIVRISGWGQTGPYSHRPGFGTLVEGMSGFASMNGFEDREPVLPPMYLADTIAGLSGVGAVMMALRAVEVNGGAGQVIDLPLLDPLFNALGPQAANYRLTGAIKPRTGSRSTNAAPRNVYRTRDGGWVCLSASTQGMTERLFRAIDRADLINDPRYRTNADRVQRSEELDAIIGAFVGARTLEETVAYFDAAAVTIGPVYDVNQILRDPHVVEREILADYPDAEMGQFPMHPVIPRLSGTPGSIRSRAPRLGEHNRALLAEIGVSDADYAALKAQGVVIEADLPGARHSSGAPARSAGS</sequence>
<evidence type="ECO:0000313" key="2">
    <source>
        <dbReference type="EMBL" id="TXL82390.1"/>
    </source>
</evidence>
<dbReference type="PANTHER" id="PTHR48207">
    <property type="entry name" value="SUCCINATE--HYDROXYMETHYLGLUTARATE COA-TRANSFERASE"/>
    <property type="match status" value="1"/>
</dbReference>
<dbReference type="InterPro" id="IPR003673">
    <property type="entry name" value="CoA-Trfase_fam_III"/>
</dbReference>
<dbReference type="Proteomes" id="UP000321638">
    <property type="component" value="Unassembled WGS sequence"/>
</dbReference>
<dbReference type="GO" id="GO:0008410">
    <property type="term" value="F:CoA-transferase activity"/>
    <property type="evidence" value="ECO:0007669"/>
    <property type="project" value="TreeGrafter"/>
</dbReference>
<keyword evidence="1 2" id="KW-0808">Transferase</keyword>
<dbReference type="RefSeq" id="WP_147845095.1">
    <property type="nucleotide sequence ID" value="NZ_VDUZ01000001.1"/>
</dbReference>
<dbReference type="PANTHER" id="PTHR48207:SF4">
    <property type="entry name" value="BLL6097 PROTEIN"/>
    <property type="match status" value="1"/>
</dbReference>
<evidence type="ECO:0000313" key="3">
    <source>
        <dbReference type="Proteomes" id="UP000321638"/>
    </source>
</evidence>
<keyword evidence="3" id="KW-1185">Reference proteome</keyword>
<reference evidence="2 3" key="1">
    <citation type="submission" date="2019-06" db="EMBL/GenBank/DDBJ databases">
        <title>New taxonomy in bacterial strain CC-CFT640, isolated from vineyard.</title>
        <authorList>
            <person name="Lin S.-Y."/>
            <person name="Tsai C.-F."/>
            <person name="Young C.-C."/>
        </authorList>
    </citation>
    <scope>NUCLEOTIDE SEQUENCE [LARGE SCALE GENOMIC DNA]</scope>
    <source>
        <strain evidence="2 3">CC-CFT640</strain>
    </source>
</reference>
<dbReference type="EMBL" id="VDUZ01000001">
    <property type="protein sequence ID" value="TXL82390.1"/>
    <property type="molecule type" value="Genomic_DNA"/>
</dbReference>
<gene>
    <name evidence="2" type="ORF">FHP25_01450</name>
</gene>
<dbReference type="InterPro" id="IPR050483">
    <property type="entry name" value="CoA-transferase_III_domain"/>
</dbReference>
<comment type="caution">
    <text evidence="2">The sequence shown here is derived from an EMBL/GenBank/DDBJ whole genome shotgun (WGS) entry which is preliminary data.</text>
</comment>
<protein>
    <submittedName>
        <fullName evidence="2">CoA transferase</fullName>
    </submittedName>
</protein>
<name>A0A5C8PWY3_9HYPH</name>
<dbReference type="Pfam" id="PF02515">
    <property type="entry name" value="CoA_transf_3"/>
    <property type="match status" value="1"/>
</dbReference>
<dbReference type="OrthoDB" id="7457784at2"/>
<dbReference type="InterPro" id="IPR044855">
    <property type="entry name" value="CoA-Trfase_III_dom3_sf"/>
</dbReference>